<proteinExistence type="predicted"/>
<sequence length="108" mass="12044">MSTINASTGFAPFQLQLGRLPRMLPPLVPGAATLQDPEEKRARSLLSKLNFDLMEAHDTMIASKAAQANAVNKKRASHLILQEGDRVMLATKHRRREYIQKGDKHVAK</sequence>
<dbReference type="GeneID" id="64692250"/>
<dbReference type="RefSeq" id="XP_041294386.1">
    <property type="nucleotide sequence ID" value="XM_041429991.1"/>
</dbReference>
<evidence type="ECO:0000313" key="1">
    <source>
        <dbReference type="EMBL" id="KAG2110912.1"/>
    </source>
</evidence>
<dbReference type="OrthoDB" id="3268967at2759"/>
<protein>
    <submittedName>
        <fullName evidence="1">Uncharacterized protein</fullName>
    </submittedName>
</protein>
<dbReference type="Proteomes" id="UP000823399">
    <property type="component" value="Unassembled WGS sequence"/>
</dbReference>
<dbReference type="EMBL" id="JABBWM010000019">
    <property type="protein sequence ID" value="KAG2110912.1"/>
    <property type="molecule type" value="Genomic_DNA"/>
</dbReference>
<gene>
    <name evidence="1" type="ORF">F5147DRAFT_526076</name>
    <name evidence="2" type="ORF">F5147DRAFT_526495</name>
</gene>
<comment type="caution">
    <text evidence="1">The sequence shown here is derived from an EMBL/GenBank/DDBJ whole genome shotgun (WGS) entry which is preliminary data.</text>
</comment>
<accession>A0A9P7JVL5</accession>
<evidence type="ECO:0000313" key="2">
    <source>
        <dbReference type="EMBL" id="KAG2110913.1"/>
    </source>
</evidence>
<organism evidence="1 3">
    <name type="scientific">Suillus discolor</name>
    <dbReference type="NCBI Taxonomy" id="1912936"/>
    <lineage>
        <taxon>Eukaryota</taxon>
        <taxon>Fungi</taxon>
        <taxon>Dikarya</taxon>
        <taxon>Basidiomycota</taxon>
        <taxon>Agaricomycotina</taxon>
        <taxon>Agaricomycetes</taxon>
        <taxon>Agaricomycetidae</taxon>
        <taxon>Boletales</taxon>
        <taxon>Suillineae</taxon>
        <taxon>Suillaceae</taxon>
        <taxon>Suillus</taxon>
    </lineage>
</organism>
<dbReference type="AlphaFoldDB" id="A0A9P7JVL5"/>
<keyword evidence="3" id="KW-1185">Reference proteome</keyword>
<reference evidence="1" key="1">
    <citation type="journal article" date="2020" name="New Phytol.">
        <title>Comparative genomics reveals dynamic genome evolution in host specialist ectomycorrhizal fungi.</title>
        <authorList>
            <person name="Lofgren L.A."/>
            <person name="Nguyen N.H."/>
            <person name="Vilgalys R."/>
            <person name="Ruytinx J."/>
            <person name="Liao H.L."/>
            <person name="Branco S."/>
            <person name="Kuo A."/>
            <person name="LaButti K."/>
            <person name="Lipzen A."/>
            <person name="Andreopoulos W."/>
            <person name="Pangilinan J."/>
            <person name="Riley R."/>
            <person name="Hundley H."/>
            <person name="Na H."/>
            <person name="Barry K."/>
            <person name="Grigoriev I.V."/>
            <person name="Stajich J.E."/>
            <person name="Kennedy P.G."/>
        </authorList>
    </citation>
    <scope>NUCLEOTIDE SEQUENCE</scope>
    <source>
        <strain evidence="1">FC423</strain>
    </source>
</reference>
<dbReference type="EMBL" id="JABBWM010000019">
    <property type="protein sequence ID" value="KAG2110913.1"/>
    <property type="molecule type" value="Genomic_DNA"/>
</dbReference>
<evidence type="ECO:0000313" key="3">
    <source>
        <dbReference type="Proteomes" id="UP000823399"/>
    </source>
</evidence>
<feature type="non-terminal residue" evidence="1">
    <location>
        <position position="108"/>
    </location>
</feature>
<name>A0A9P7JVL5_9AGAM</name>